<dbReference type="GO" id="GO:0009507">
    <property type="term" value="C:chloroplast"/>
    <property type="evidence" value="ECO:0000318"/>
    <property type="project" value="GO_Central"/>
</dbReference>
<dbReference type="GO" id="GO:1990825">
    <property type="term" value="F:sequence-specific mRNA binding"/>
    <property type="evidence" value="ECO:0000318"/>
    <property type="project" value="GO_Central"/>
</dbReference>
<dbReference type="RefSeq" id="XP_016459440.1">
    <property type="nucleotide sequence ID" value="XM_016603954.1"/>
</dbReference>
<dbReference type="AlphaFoldDB" id="A0A1S3Z4P3"/>
<sequence>MASSVSTNLNFLFQHSSVIRPLKSTTRRQFSVRCGGPRSNRGPLVKGRILSIEAIQAIQALKRAQRTDPSQIEAQLSKTLSRLIKADLISAFKELLRQDLTDLALKVFPAVQSECSVPDLGLYADMVLALTRTGLTQHIDDLICDLEKEGTIQVDDKALVRLVRALIEGEQVELTVRVYEMMKRSGWGSGIEIDEYVAKVLRRGFKRFGKEDLADEVDGQLQSVSRVVLGKH</sequence>
<dbReference type="Proteomes" id="UP000790787">
    <property type="component" value="Chromosome 4"/>
</dbReference>
<dbReference type="PANTHER" id="PTHR47594:SF3">
    <property type="entry name" value="PROTEIN THYLAKOID ASSEMBLY 8, CHLOROPLASTIC"/>
    <property type="match status" value="1"/>
</dbReference>
<dbReference type="GO" id="GO:0009658">
    <property type="term" value="P:chloroplast organization"/>
    <property type="evidence" value="ECO:0007669"/>
    <property type="project" value="InterPro"/>
</dbReference>
<dbReference type="STRING" id="4097.A0A1S3Z4P3"/>
<name>A0A1S3Z4P3_TOBAC</name>
<dbReference type="RefSeq" id="XP_016459440.1">
    <property type="nucleotide sequence ID" value="XM_016603954.2"/>
</dbReference>
<dbReference type="GO" id="GO:0000373">
    <property type="term" value="P:Group II intron splicing"/>
    <property type="evidence" value="ECO:0000318"/>
    <property type="project" value="GO_Central"/>
</dbReference>
<reference evidence="1" key="1">
    <citation type="journal article" date="2014" name="Nat. Commun.">
        <title>The tobacco genome sequence and its comparison with those of tomato and potato.</title>
        <authorList>
            <person name="Sierro N."/>
            <person name="Battey J.N."/>
            <person name="Ouadi S."/>
            <person name="Bakaher N."/>
            <person name="Bovet L."/>
            <person name="Willig A."/>
            <person name="Goepfert S."/>
            <person name="Peitsch M.C."/>
            <person name="Ivanov N.V."/>
        </authorList>
    </citation>
    <scope>NUCLEOTIDE SEQUENCE [LARGE SCALE GENOMIC DNA]</scope>
</reference>
<evidence type="ECO:0000313" key="2">
    <source>
        <dbReference type="RefSeq" id="XP_016459440.1"/>
    </source>
</evidence>
<dbReference type="KEGG" id="nta:107782999"/>
<proteinExistence type="predicted"/>
<gene>
    <name evidence="2" type="primary">LOC107782999</name>
</gene>
<reference evidence="2" key="2">
    <citation type="submission" date="2025-08" db="UniProtKB">
        <authorList>
            <consortium name="RefSeq"/>
        </authorList>
    </citation>
    <scope>IDENTIFICATION</scope>
    <source>
        <tissue evidence="2">Leaf</tissue>
    </source>
</reference>
<dbReference type="InterPro" id="IPR044190">
    <property type="entry name" value="THA8-like"/>
</dbReference>
<dbReference type="PaxDb" id="4097-A0A1S3Z4P3"/>
<evidence type="ECO:0000313" key="1">
    <source>
        <dbReference type="Proteomes" id="UP000790787"/>
    </source>
</evidence>
<organism evidence="1 2">
    <name type="scientific">Nicotiana tabacum</name>
    <name type="common">Common tobacco</name>
    <dbReference type="NCBI Taxonomy" id="4097"/>
    <lineage>
        <taxon>Eukaryota</taxon>
        <taxon>Viridiplantae</taxon>
        <taxon>Streptophyta</taxon>
        <taxon>Embryophyta</taxon>
        <taxon>Tracheophyta</taxon>
        <taxon>Spermatophyta</taxon>
        <taxon>Magnoliopsida</taxon>
        <taxon>eudicotyledons</taxon>
        <taxon>Gunneridae</taxon>
        <taxon>Pentapetalae</taxon>
        <taxon>asterids</taxon>
        <taxon>lamiids</taxon>
        <taxon>Solanales</taxon>
        <taxon>Solanaceae</taxon>
        <taxon>Nicotianoideae</taxon>
        <taxon>Nicotianeae</taxon>
        <taxon>Nicotiana</taxon>
    </lineage>
</organism>
<dbReference type="Gene3D" id="1.25.40.10">
    <property type="entry name" value="Tetratricopeptide repeat domain"/>
    <property type="match status" value="1"/>
</dbReference>
<dbReference type="PANTHER" id="PTHR47594">
    <property type="entry name" value="PPR CONTAINING PLANT-LIKE PROTEIN"/>
    <property type="match status" value="1"/>
</dbReference>
<dbReference type="GeneID" id="107782999"/>
<dbReference type="InterPro" id="IPR011990">
    <property type="entry name" value="TPR-like_helical_dom_sf"/>
</dbReference>
<keyword evidence="1" id="KW-1185">Reference proteome</keyword>
<dbReference type="SMR" id="A0A1S3Z4P3"/>
<dbReference type="OMA" id="VRIYAMM"/>
<protein>
    <submittedName>
        <fullName evidence="2">Protein THYLAKOID ASSEMBLY 8, chloroplastic</fullName>
    </submittedName>
</protein>
<dbReference type="OrthoDB" id="675068at2759"/>
<accession>A0A1S3Z4P3</accession>